<dbReference type="AlphaFoldDB" id="A0A7X2IWV0"/>
<dbReference type="InterPro" id="IPR036374">
    <property type="entry name" value="OxRdtase_Mopterin-bd_sf"/>
</dbReference>
<keyword evidence="8" id="KW-1185">Reference proteome</keyword>
<proteinExistence type="predicted"/>
<evidence type="ECO:0000259" key="6">
    <source>
        <dbReference type="Pfam" id="PF03404"/>
    </source>
</evidence>
<dbReference type="PRINTS" id="PR00407">
    <property type="entry name" value="EUMOPTERIN"/>
</dbReference>
<dbReference type="EMBL" id="WKKI01000003">
    <property type="protein sequence ID" value="MRX71250.1"/>
    <property type="molecule type" value="Genomic_DNA"/>
</dbReference>
<reference evidence="7 8" key="1">
    <citation type="submission" date="2019-11" db="EMBL/GenBank/DDBJ databases">
        <title>Bacillus lacus genome.</title>
        <authorList>
            <person name="Allen C.J."/>
            <person name="Newman J.D."/>
        </authorList>
    </citation>
    <scope>NUCLEOTIDE SEQUENCE [LARGE SCALE GENOMIC DNA]</scope>
    <source>
        <strain evidence="7 8">KCTC 33946</strain>
    </source>
</reference>
<sequence>MSIVKPYLTTRSLVPENQESPISFLRTSAVDSSLFYKRNHFSYPHLSYSSYWIPISGLVETPLLLSMQDILQLPSKTIEVVLECAGNKRSFLRPKVFGEQWEKGAISQGFWKGVPLRTLLQLAGVKQGAKEVVIEGYDAGKRTDIDGVFSYTRSLPIEKALHPDSILAYEYNQKPIPYKHGYPLRLIVPQWYAMASVKWVRQIKVISTAFTGPFQTKDYVYYPHKENDEDAFPVTFMHVNSTIQAPADREILKTGKHTVKGIAWTGIGQVEKVEISLDGGKTWLPAELSPAGDHGYSWRFWTFDWYASEKGEYAILSKATDSNGHTQPNQPYWNRKGYGYHAVDRIVVKVE</sequence>
<feature type="domain" description="Moybdenum cofactor oxidoreductase dimerisation" evidence="6">
    <location>
        <begin position="237"/>
        <end position="344"/>
    </location>
</feature>
<dbReference type="SUPFAM" id="SSF81296">
    <property type="entry name" value="E set domains"/>
    <property type="match status" value="1"/>
</dbReference>
<dbReference type="InterPro" id="IPR000572">
    <property type="entry name" value="OxRdtase_Mopterin-bd_dom"/>
</dbReference>
<dbReference type="GO" id="GO:0043546">
    <property type="term" value="F:molybdopterin cofactor binding"/>
    <property type="evidence" value="ECO:0007669"/>
    <property type="project" value="TreeGrafter"/>
</dbReference>
<dbReference type="CDD" id="cd02110">
    <property type="entry name" value="SO_family_Moco_dimer"/>
    <property type="match status" value="1"/>
</dbReference>
<dbReference type="RefSeq" id="WP_425481192.1">
    <property type="nucleotide sequence ID" value="NZ_WKKI01000003.1"/>
</dbReference>
<dbReference type="PANTHER" id="PTHR19372">
    <property type="entry name" value="SULFITE REDUCTASE"/>
    <property type="match status" value="1"/>
</dbReference>
<evidence type="ECO:0000259" key="5">
    <source>
        <dbReference type="Pfam" id="PF00174"/>
    </source>
</evidence>
<dbReference type="GO" id="GO:0020037">
    <property type="term" value="F:heme binding"/>
    <property type="evidence" value="ECO:0007669"/>
    <property type="project" value="TreeGrafter"/>
</dbReference>
<keyword evidence="2" id="KW-0500">Molybdenum</keyword>
<evidence type="ECO:0000256" key="3">
    <source>
        <dbReference type="ARBA" id="ARBA00022723"/>
    </source>
</evidence>
<dbReference type="Proteomes" id="UP000448867">
    <property type="component" value="Unassembled WGS sequence"/>
</dbReference>
<name>A0A7X2IWV0_9BACI</name>
<evidence type="ECO:0000313" key="8">
    <source>
        <dbReference type="Proteomes" id="UP000448867"/>
    </source>
</evidence>
<dbReference type="Pfam" id="PF00174">
    <property type="entry name" value="Oxidored_molyb"/>
    <property type="match status" value="1"/>
</dbReference>
<feature type="domain" description="Oxidoreductase molybdopterin-binding" evidence="5">
    <location>
        <begin position="40"/>
        <end position="212"/>
    </location>
</feature>
<dbReference type="GO" id="GO:0030151">
    <property type="term" value="F:molybdenum ion binding"/>
    <property type="evidence" value="ECO:0007669"/>
    <property type="project" value="InterPro"/>
</dbReference>
<dbReference type="Gene3D" id="2.60.40.650">
    <property type="match status" value="1"/>
</dbReference>
<dbReference type="InterPro" id="IPR005066">
    <property type="entry name" value="MoCF_OxRdtse_dimer"/>
</dbReference>
<dbReference type="SUPFAM" id="SSF56524">
    <property type="entry name" value="Oxidoreductase molybdopterin-binding domain"/>
    <property type="match status" value="1"/>
</dbReference>
<comment type="caution">
    <text evidence="7">The sequence shown here is derived from an EMBL/GenBank/DDBJ whole genome shotgun (WGS) entry which is preliminary data.</text>
</comment>
<dbReference type="InterPro" id="IPR008335">
    <property type="entry name" value="Mopterin_OxRdtase_euk"/>
</dbReference>
<gene>
    <name evidence="7" type="ORF">GJU40_03565</name>
</gene>
<evidence type="ECO:0000256" key="2">
    <source>
        <dbReference type="ARBA" id="ARBA00022505"/>
    </source>
</evidence>
<accession>A0A7X2IWV0</accession>
<dbReference type="Gene3D" id="3.90.420.10">
    <property type="entry name" value="Oxidoreductase, molybdopterin-binding domain"/>
    <property type="match status" value="1"/>
</dbReference>
<protein>
    <submittedName>
        <fullName evidence="7">Molybdopterin-dependent oxidoreductase</fullName>
    </submittedName>
</protein>
<keyword evidence="3" id="KW-0479">Metal-binding</keyword>
<evidence type="ECO:0000313" key="7">
    <source>
        <dbReference type="EMBL" id="MRX71250.1"/>
    </source>
</evidence>
<keyword evidence="4" id="KW-0560">Oxidoreductase</keyword>
<dbReference type="GO" id="GO:0006790">
    <property type="term" value="P:sulfur compound metabolic process"/>
    <property type="evidence" value="ECO:0007669"/>
    <property type="project" value="TreeGrafter"/>
</dbReference>
<organism evidence="7 8">
    <name type="scientific">Metabacillus lacus</name>
    <dbReference type="NCBI Taxonomy" id="1983721"/>
    <lineage>
        <taxon>Bacteria</taxon>
        <taxon>Bacillati</taxon>
        <taxon>Bacillota</taxon>
        <taxon>Bacilli</taxon>
        <taxon>Bacillales</taxon>
        <taxon>Bacillaceae</taxon>
        <taxon>Metabacillus</taxon>
    </lineage>
</organism>
<dbReference type="InterPro" id="IPR014756">
    <property type="entry name" value="Ig_E-set"/>
</dbReference>
<dbReference type="Pfam" id="PF03404">
    <property type="entry name" value="Mo-co_dimer"/>
    <property type="match status" value="1"/>
</dbReference>
<dbReference type="PANTHER" id="PTHR19372:SF7">
    <property type="entry name" value="SULFITE OXIDASE, MITOCHONDRIAL"/>
    <property type="match status" value="1"/>
</dbReference>
<evidence type="ECO:0000256" key="1">
    <source>
        <dbReference type="ARBA" id="ARBA00001924"/>
    </source>
</evidence>
<evidence type="ECO:0000256" key="4">
    <source>
        <dbReference type="ARBA" id="ARBA00023002"/>
    </source>
</evidence>
<comment type="cofactor">
    <cofactor evidence="1">
        <name>Mo-molybdopterin</name>
        <dbReference type="ChEBI" id="CHEBI:71302"/>
    </cofactor>
</comment>
<dbReference type="GO" id="GO:0008482">
    <property type="term" value="F:sulfite oxidase activity"/>
    <property type="evidence" value="ECO:0007669"/>
    <property type="project" value="TreeGrafter"/>
</dbReference>